<proteinExistence type="predicted"/>
<name>A0A8E6V8K9_SALER</name>
<gene>
    <name evidence="2" type="ORF">XR76_09700</name>
</gene>
<keyword evidence="1" id="KW-0812">Transmembrane</keyword>
<feature type="transmembrane region" description="Helical" evidence="1">
    <location>
        <begin position="397"/>
        <end position="421"/>
    </location>
</feature>
<feature type="transmembrane region" description="Helical" evidence="1">
    <location>
        <begin position="284"/>
        <end position="303"/>
    </location>
</feature>
<reference evidence="2" key="2">
    <citation type="submission" date="2021-05" db="EMBL/GenBank/DDBJ databases">
        <title>Whole genome PacBio Sequel sequence of Salmonella enterica subsp. enterica.</title>
        <authorList>
            <person name="Hoffmann M."/>
            <person name="Balkey M."/>
            <person name="Luo Y."/>
        </authorList>
    </citation>
    <scope>NUCLEOTIDE SEQUENCE</scope>
    <source>
        <strain evidence="2">CFSAN029882</strain>
    </source>
</reference>
<accession>A0A8E6V8K9</accession>
<feature type="transmembrane region" description="Helical" evidence="1">
    <location>
        <begin position="245"/>
        <end position="264"/>
    </location>
</feature>
<dbReference type="PANTHER" id="PTHR43596:SF1">
    <property type="entry name" value="ADP,ATP CARRIER PROTEIN"/>
    <property type="match status" value="1"/>
</dbReference>
<evidence type="ECO:0000256" key="1">
    <source>
        <dbReference type="SAM" id="Phobius"/>
    </source>
</evidence>
<reference evidence="2" key="1">
    <citation type="submission" date="2018-07" db="EMBL/GenBank/DDBJ databases">
        <authorList>
            <consortium name="GenomeTrakr network: Whole genome sequencing for foodborne pathogen traceback"/>
        </authorList>
    </citation>
    <scope>NUCLEOTIDE SEQUENCE</scope>
    <source>
        <strain evidence="2">CFSAN029882</strain>
    </source>
</reference>
<sequence>MNRLSVKSRIIKLIISTLNINHANKKEITLLLWAWFYIFSLFLSYYILRPIRDELGVAGGVKNLPWLFTGTLLAMLMVNPIFSYLVKRCSREHFIKLTYRFFSFNLLLFLTALHFSSTEQNVWIGRVFFIWVSVYNLFVVSVFWSFVVDIFNSEQGKRLFGFLASGATMGGIAGSSLTSSMVEGIGQNGLLFIAIVMIECSVFASQRLVNVHHRQGRQAGAVYDDQKPIGGGIFTGMAHTFRSPYLFSIALFIFFYSTTSTILYFHQASIAESVFNDRNSRTAFFANIDFWVNVFTLLFQLLLTGRVLGWLGVAFTLCALPLITTLGFAALIGYPTIAIFVAVQVARRVSNFSLARPAREILFTSVKREDRYKTKNFIDTFVYRAGDQLASWTYTGFIAAGLSLSGIAVVAVPVSFLWLILSIWLGRKHEKWVDISHQEQH</sequence>
<dbReference type="AlphaFoldDB" id="A0A8E6V8K9"/>
<feature type="transmembrane region" description="Helical" evidence="1">
    <location>
        <begin position="28"/>
        <end position="47"/>
    </location>
</feature>
<feature type="transmembrane region" description="Helical" evidence="1">
    <location>
        <begin position="128"/>
        <end position="147"/>
    </location>
</feature>
<dbReference type="PANTHER" id="PTHR43596">
    <property type="entry name" value="ADP,ATP CARRIER PROTEIN"/>
    <property type="match status" value="1"/>
</dbReference>
<feature type="transmembrane region" description="Helical" evidence="1">
    <location>
        <begin position="97"/>
        <end position="116"/>
    </location>
</feature>
<keyword evidence="1" id="KW-0472">Membrane</keyword>
<feature type="transmembrane region" description="Helical" evidence="1">
    <location>
        <begin position="189"/>
        <end position="209"/>
    </location>
</feature>
<evidence type="ECO:0000313" key="2">
    <source>
        <dbReference type="EMBL" id="QVS01726.1"/>
    </source>
</evidence>
<feature type="transmembrane region" description="Helical" evidence="1">
    <location>
        <begin position="67"/>
        <end position="85"/>
    </location>
</feature>
<feature type="transmembrane region" description="Helical" evidence="1">
    <location>
        <begin position="310"/>
        <end position="343"/>
    </location>
</feature>
<dbReference type="EMBL" id="CP074652">
    <property type="protein sequence ID" value="QVS01726.1"/>
    <property type="molecule type" value="Genomic_DNA"/>
</dbReference>
<keyword evidence="1" id="KW-1133">Transmembrane helix</keyword>
<organism evidence="2">
    <name type="scientific">Salmonella enterica</name>
    <name type="common">Salmonella choleraesuis</name>
    <dbReference type="NCBI Taxonomy" id="28901"/>
    <lineage>
        <taxon>Bacteria</taxon>
        <taxon>Pseudomonadati</taxon>
        <taxon>Pseudomonadota</taxon>
        <taxon>Gammaproteobacteria</taxon>
        <taxon>Enterobacterales</taxon>
        <taxon>Enterobacteriaceae</taxon>
        <taxon>Salmonella</taxon>
    </lineage>
</organism>
<feature type="transmembrane region" description="Helical" evidence="1">
    <location>
        <begin position="159"/>
        <end position="177"/>
    </location>
</feature>
<protein>
    <submittedName>
        <fullName evidence="2">MFS transporter</fullName>
    </submittedName>
</protein>